<evidence type="ECO:0000256" key="1">
    <source>
        <dbReference type="SAM" id="MobiDB-lite"/>
    </source>
</evidence>
<evidence type="ECO:0000313" key="3">
    <source>
        <dbReference type="EnsemblPlants" id="OPUNC10G07180.1"/>
    </source>
</evidence>
<sequence length="152" mass="17330">MKHIASQKPCATKRQKLSTNGSAIAIPTNDDTTNHVSEDNKPTDNEEPKRPMVKKRAKEQLRHSGGDTCTNAFDHLLEKKKEANAEKKERDGRIKKFANDTDEIQMKRMLEEERIMTMDISSKPLSQQFYKSLQNKIIARRVNSLGCQVCVS</sequence>
<name>A0A0E0M754_ORYPU</name>
<organism evidence="3">
    <name type="scientific">Oryza punctata</name>
    <name type="common">Red rice</name>
    <dbReference type="NCBI Taxonomy" id="4537"/>
    <lineage>
        <taxon>Eukaryota</taxon>
        <taxon>Viridiplantae</taxon>
        <taxon>Streptophyta</taxon>
        <taxon>Embryophyta</taxon>
        <taxon>Tracheophyta</taxon>
        <taxon>Spermatophyta</taxon>
        <taxon>Magnoliopsida</taxon>
        <taxon>Liliopsida</taxon>
        <taxon>Poales</taxon>
        <taxon>Poaceae</taxon>
        <taxon>BOP clade</taxon>
        <taxon>Oryzoideae</taxon>
        <taxon>Oryzeae</taxon>
        <taxon>Oryzinae</taxon>
        <taxon>Oryza</taxon>
    </lineage>
</organism>
<proteinExistence type="predicted"/>
<evidence type="ECO:0000313" key="4">
    <source>
        <dbReference type="Proteomes" id="UP000026962"/>
    </source>
</evidence>
<dbReference type="InterPro" id="IPR029466">
    <property type="entry name" value="NAM-associated_C"/>
</dbReference>
<dbReference type="AlphaFoldDB" id="A0A0E0M754"/>
<feature type="domain" description="No apical meristem-associated C-terminal" evidence="2">
    <location>
        <begin position="17"/>
        <end position="137"/>
    </location>
</feature>
<feature type="region of interest" description="Disordered" evidence="1">
    <location>
        <begin position="1"/>
        <end position="70"/>
    </location>
</feature>
<reference evidence="3" key="1">
    <citation type="submission" date="2015-04" db="UniProtKB">
        <authorList>
            <consortium name="EnsemblPlants"/>
        </authorList>
    </citation>
    <scope>IDENTIFICATION</scope>
</reference>
<accession>A0A0E0M754</accession>
<evidence type="ECO:0000259" key="2">
    <source>
        <dbReference type="Pfam" id="PF14303"/>
    </source>
</evidence>
<dbReference type="EnsemblPlants" id="OPUNC10G07180.1">
    <property type="protein sequence ID" value="OPUNC10G07180.1"/>
    <property type="gene ID" value="OPUNC10G07180"/>
</dbReference>
<dbReference type="HOGENOM" id="CLU_012390_3_2_1"/>
<dbReference type="Pfam" id="PF14303">
    <property type="entry name" value="NAM-associated"/>
    <property type="match status" value="1"/>
</dbReference>
<dbReference type="Gramene" id="OPUNC10G07180.1">
    <property type="protein sequence ID" value="OPUNC10G07180.1"/>
    <property type="gene ID" value="OPUNC10G07180"/>
</dbReference>
<dbReference type="Proteomes" id="UP000026962">
    <property type="component" value="Chromosome 10"/>
</dbReference>
<dbReference type="OMA" id="QKPCATK"/>
<feature type="compositionally biased region" description="Basic residues" evidence="1">
    <location>
        <begin position="1"/>
        <end position="16"/>
    </location>
</feature>
<protein>
    <recommendedName>
        <fullName evidence="2">No apical meristem-associated C-terminal domain-containing protein</fullName>
    </recommendedName>
</protein>
<keyword evidence="4" id="KW-1185">Reference proteome</keyword>
<reference evidence="3" key="2">
    <citation type="submission" date="2018-05" db="EMBL/GenBank/DDBJ databases">
        <title>OpunRS2 (Oryza punctata Reference Sequence Version 2).</title>
        <authorList>
            <person name="Zhang J."/>
            <person name="Kudrna D."/>
            <person name="Lee S."/>
            <person name="Talag J."/>
            <person name="Welchert J."/>
            <person name="Wing R.A."/>
        </authorList>
    </citation>
    <scope>NUCLEOTIDE SEQUENCE [LARGE SCALE GENOMIC DNA]</scope>
</reference>
<feature type="compositionally biased region" description="Basic and acidic residues" evidence="1">
    <location>
        <begin position="32"/>
        <end position="50"/>
    </location>
</feature>
<dbReference type="STRING" id="4537.A0A0E0M754"/>